<sequence>MKVLFDDNIADDSLVCWGVTVRLPKYALFGATRWERRKNWENKILEILADLEFGFKNVTVRLASAWVRYYVFEILADGKRFALNVLSPNSPIQDFRDINFPKIENIAKPLAISQDYMLQEWVEGLPLSEFREGFSMKREDLAKECIKLTAALLYKIFKLGYIYSPWEDYEAVYSHGKIVLLDLTRFVRRNIEKEDFFSHYYGAPFSSPEILVENERNRIFWRGTGEKDYFGTSREEYEKLFLEGIASVCDDFEEFLAVSRLEETRARALWDRKRY</sequence>
<accession>A0A7J3M4A5</accession>
<dbReference type="AlphaFoldDB" id="A0A7J3M4A5"/>
<gene>
    <name evidence="1" type="ORF">ENT52_07540</name>
</gene>
<organism evidence="1">
    <name type="scientific">Archaeoglobus fulgidus</name>
    <dbReference type="NCBI Taxonomy" id="2234"/>
    <lineage>
        <taxon>Archaea</taxon>
        <taxon>Methanobacteriati</taxon>
        <taxon>Methanobacteriota</taxon>
        <taxon>Archaeoglobi</taxon>
        <taxon>Archaeoglobales</taxon>
        <taxon>Archaeoglobaceae</taxon>
        <taxon>Archaeoglobus</taxon>
    </lineage>
</organism>
<protein>
    <recommendedName>
        <fullName evidence="2">Protein kinase domain-containing protein</fullName>
    </recommendedName>
</protein>
<name>A0A7J3M4A5_ARCFL</name>
<evidence type="ECO:0008006" key="2">
    <source>
        <dbReference type="Google" id="ProtNLM"/>
    </source>
</evidence>
<proteinExistence type="predicted"/>
<reference evidence="1" key="1">
    <citation type="journal article" date="2020" name="mSystems">
        <title>Genome- and Community-Level Interaction Insights into Carbon Utilization and Element Cycling Functions of Hydrothermarchaeota in Hydrothermal Sediment.</title>
        <authorList>
            <person name="Zhou Z."/>
            <person name="Liu Y."/>
            <person name="Xu W."/>
            <person name="Pan J."/>
            <person name="Luo Z.H."/>
            <person name="Li M."/>
        </authorList>
    </citation>
    <scope>NUCLEOTIDE SEQUENCE [LARGE SCALE GENOMIC DNA]</scope>
    <source>
        <strain evidence="1">SpSt-587</strain>
    </source>
</reference>
<dbReference type="EMBL" id="DSYZ01000140">
    <property type="protein sequence ID" value="HGT83558.1"/>
    <property type="molecule type" value="Genomic_DNA"/>
</dbReference>
<evidence type="ECO:0000313" key="1">
    <source>
        <dbReference type="EMBL" id="HGT83558.1"/>
    </source>
</evidence>
<comment type="caution">
    <text evidence="1">The sequence shown here is derived from an EMBL/GenBank/DDBJ whole genome shotgun (WGS) entry which is preliminary data.</text>
</comment>